<comment type="caution">
    <text evidence="1">The sequence shown here is derived from an EMBL/GenBank/DDBJ whole genome shotgun (WGS) entry which is preliminary data.</text>
</comment>
<accession>A0A9D2B7H0</accession>
<name>A0A9D2B7H0_9FIRM</name>
<evidence type="ECO:0000313" key="2">
    <source>
        <dbReference type="Proteomes" id="UP000886800"/>
    </source>
</evidence>
<dbReference type="Proteomes" id="UP000886800">
    <property type="component" value="Unassembled WGS sequence"/>
</dbReference>
<protein>
    <submittedName>
        <fullName evidence="1">Uncharacterized protein</fullName>
    </submittedName>
</protein>
<dbReference type="AlphaFoldDB" id="A0A9D2B7H0"/>
<gene>
    <name evidence="1" type="ORF">H9736_06450</name>
</gene>
<reference evidence="1" key="2">
    <citation type="submission" date="2021-04" db="EMBL/GenBank/DDBJ databases">
        <authorList>
            <person name="Gilroy R."/>
        </authorList>
    </citation>
    <scope>NUCLEOTIDE SEQUENCE</scope>
    <source>
        <strain evidence="1">CHK188-5543</strain>
    </source>
</reference>
<dbReference type="EMBL" id="DXES01000140">
    <property type="protein sequence ID" value="HIX65876.1"/>
    <property type="molecule type" value="Genomic_DNA"/>
</dbReference>
<evidence type="ECO:0000313" key="1">
    <source>
        <dbReference type="EMBL" id="HIX65876.1"/>
    </source>
</evidence>
<proteinExistence type="predicted"/>
<sequence>MDFSNLDFSTLQDIPVQFSYYEIPKLSINAQGKLAMNSALRKKVGDQREFRARITPDGYYLALYLEAP</sequence>
<reference evidence="1" key="1">
    <citation type="journal article" date="2021" name="PeerJ">
        <title>Extensive microbial diversity within the chicken gut microbiome revealed by metagenomics and culture.</title>
        <authorList>
            <person name="Gilroy R."/>
            <person name="Ravi A."/>
            <person name="Getino M."/>
            <person name="Pursley I."/>
            <person name="Horton D.L."/>
            <person name="Alikhan N.F."/>
            <person name="Baker D."/>
            <person name="Gharbi K."/>
            <person name="Hall N."/>
            <person name="Watson M."/>
            <person name="Adriaenssens E.M."/>
            <person name="Foster-Nyarko E."/>
            <person name="Jarju S."/>
            <person name="Secka A."/>
            <person name="Antonio M."/>
            <person name="Oren A."/>
            <person name="Chaudhuri R.R."/>
            <person name="La Ragione R."/>
            <person name="Hildebrand F."/>
            <person name="Pallen M.J."/>
        </authorList>
    </citation>
    <scope>NUCLEOTIDE SEQUENCE</scope>
    <source>
        <strain evidence="1">CHK188-5543</strain>
    </source>
</reference>
<organism evidence="1 2">
    <name type="scientific">Candidatus Anaerotruncus excrementipullorum</name>
    <dbReference type="NCBI Taxonomy" id="2838465"/>
    <lineage>
        <taxon>Bacteria</taxon>
        <taxon>Bacillati</taxon>
        <taxon>Bacillota</taxon>
        <taxon>Clostridia</taxon>
        <taxon>Eubacteriales</taxon>
        <taxon>Oscillospiraceae</taxon>
        <taxon>Anaerotruncus</taxon>
    </lineage>
</organism>